<gene>
    <name evidence="1" type="ORF">SCHCODRAFT_234878</name>
</gene>
<reference evidence="1 2" key="1">
    <citation type="journal article" date="2010" name="Nat. Biotechnol.">
        <title>Genome sequence of the model mushroom Schizophyllum commune.</title>
        <authorList>
            <person name="Ohm R.A."/>
            <person name="de Jong J.F."/>
            <person name="Lugones L.G."/>
            <person name="Aerts A."/>
            <person name="Kothe E."/>
            <person name="Stajich J.E."/>
            <person name="de Vries R.P."/>
            <person name="Record E."/>
            <person name="Levasseur A."/>
            <person name="Baker S.E."/>
            <person name="Bartholomew K.A."/>
            <person name="Coutinho P.M."/>
            <person name="Erdmann S."/>
            <person name="Fowler T.J."/>
            <person name="Gathman A.C."/>
            <person name="Lombard V."/>
            <person name="Henrissat B."/>
            <person name="Knabe N."/>
            <person name="Kuees U."/>
            <person name="Lilly W.W."/>
            <person name="Lindquist E."/>
            <person name="Lucas S."/>
            <person name="Magnuson J.K."/>
            <person name="Piumi F."/>
            <person name="Raudaskoski M."/>
            <person name="Salamov A."/>
            <person name="Schmutz J."/>
            <person name="Schwarze F.W.M.R."/>
            <person name="vanKuyk P.A."/>
            <person name="Horton J.S."/>
            <person name="Grigoriev I.V."/>
            <person name="Woesten H.A.B."/>
        </authorList>
    </citation>
    <scope>NUCLEOTIDE SEQUENCE [LARGE SCALE GENOMIC DNA]</scope>
    <source>
        <strain evidence="2">H4-8 / FGSC 9210</strain>
    </source>
</reference>
<evidence type="ECO:0008006" key="3">
    <source>
        <dbReference type="Google" id="ProtNLM"/>
    </source>
</evidence>
<keyword evidence="2" id="KW-1185">Reference proteome</keyword>
<proteinExistence type="predicted"/>
<accession>D8Q4X4</accession>
<dbReference type="VEuPathDB" id="FungiDB:SCHCODRAFT_02578702"/>
<evidence type="ECO:0000313" key="2">
    <source>
        <dbReference type="Proteomes" id="UP000007431"/>
    </source>
</evidence>
<dbReference type="AlphaFoldDB" id="D8Q4X4"/>
<dbReference type="EMBL" id="GL377306">
    <property type="protein sequence ID" value="EFI96869.1"/>
    <property type="molecule type" value="Genomic_DNA"/>
</dbReference>
<organism evidence="2">
    <name type="scientific">Schizophyllum commune (strain H4-8 / FGSC 9210)</name>
    <name type="common">Split gill fungus</name>
    <dbReference type="NCBI Taxonomy" id="578458"/>
    <lineage>
        <taxon>Eukaryota</taxon>
        <taxon>Fungi</taxon>
        <taxon>Dikarya</taxon>
        <taxon>Basidiomycota</taxon>
        <taxon>Agaricomycotina</taxon>
        <taxon>Agaricomycetes</taxon>
        <taxon>Agaricomycetidae</taxon>
        <taxon>Agaricales</taxon>
        <taxon>Schizophyllaceae</taxon>
        <taxon>Schizophyllum</taxon>
    </lineage>
</organism>
<dbReference type="RefSeq" id="XP_003031772.1">
    <property type="nucleotide sequence ID" value="XM_003031726.1"/>
</dbReference>
<dbReference type="Proteomes" id="UP000007431">
    <property type="component" value="Unassembled WGS sequence"/>
</dbReference>
<dbReference type="PANTHER" id="PTHR38926:SF5">
    <property type="entry name" value="F-BOX AND LEUCINE-RICH REPEAT PROTEIN 6"/>
    <property type="match status" value="1"/>
</dbReference>
<dbReference type="PANTHER" id="PTHR38926">
    <property type="entry name" value="F-BOX DOMAIN CONTAINING PROTEIN, EXPRESSED"/>
    <property type="match status" value="1"/>
</dbReference>
<dbReference type="GeneID" id="9596298"/>
<dbReference type="Gene3D" id="3.80.10.10">
    <property type="entry name" value="Ribonuclease Inhibitor"/>
    <property type="match status" value="2"/>
</dbReference>
<dbReference type="InterPro" id="IPR032675">
    <property type="entry name" value="LRR_dom_sf"/>
</dbReference>
<dbReference type="OrthoDB" id="2919606at2759"/>
<sequence>MSLLPQSPSPQSQVAATQSLRRDPAQVLPLELLSIIFQICVDDCGMTPLRLTHVSHWWRDLAIGLPQLWTHLRIPCPHVGQGPHGHCAQICSDWITRSGPHLVSIQLPPHEQDSCMAELLAKHVLAANGQKITALELHLPGEGAEPPSPTALSFLNLPHSSFPALEELTLYVNFDAHAFTYRANIATSFNGSPLRHLDLKYHSWYANSTPDQVLDLDWGRLESFALYDSPSLWWDVEGMTCFVLTELRNITFLTLTVLSDVGVNASDVLERATFPNLRIFRLTTEIDCEDLECNDKVFYQALECPKLETVELTLSSADMDEIEAKFFDSGFFSDVGFRRTSLAHLRSLYLRNYAGISTQQLLDVLEETPMLEQLELIDSIRIQPTFYERLAVPATLVPRLRLLKIKYPIESVADMLSMAPAIEAMLRGRWDAQNLAKPGVSLLQAVSIASLRFSYDAAWHLECPARLSTLRPVGQCRHLLSLEILSEVFCYAVEGYRSAVDGGTSPLRLTHVCVLWRDIVLASPRLWTHLRIPCPHRGQGPHEDCVRMCNTWIKLSGEHDVSIELPRYEEDSCMTGLLAERVLALKSNAQRITKLDLHLPGEEGKPGRESLLSFLTLPYDSLPALKDLRLIIEFTLSCTDTIITSFDGCVEHISLDYFCDEQGDKGPSDLFELQWDCIESLDLRFNFYTSPDLALEFVSALDDIRRLTITIDTFDDLTARESTSLNECRHLRDLQYLEVKSRCLNDTDSEKPFWEAFSCPRLETLVVRASAPSMVHCSIFDSEHFRTTSLSRLRVLRIQEYVVVPCEGVIQVLKSTPMLEELACSLLAGDHFAFFQQLAHPTTLVPRLRKVDFDHDCYEEQDFNAVVRGIEVLLRGRWGDVSSPLKDVSIYASSDNYEFEPAWVDSLRELPSLDDANWSVGPASQIMDCDTLCEDLASVSLSTSMEM</sequence>
<evidence type="ECO:0000313" key="1">
    <source>
        <dbReference type="EMBL" id="EFI96869.1"/>
    </source>
</evidence>
<dbReference type="SUPFAM" id="SSF52047">
    <property type="entry name" value="RNI-like"/>
    <property type="match status" value="2"/>
</dbReference>
<dbReference type="KEGG" id="scm:SCHCO_02578702"/>
<dbReference type="InParanoid" id="D8Q4X4"/>
<dbReference type="HOGENOM" id="CLU_310598_0_0_1"/>
<protein>
    <recommendedName>
        <fullName evidence="3">F-box domain-containing protein</fullName>
    </recommendedName>
</protein>
<name>D8Q4X4_SCHCM</name>